<dbReference type="AlphaFoldDB" id="A0A1B2JAZ9"/>
<dbReference type="InterPro" id="IPR035278">
    <property type="entry name" value="DUF5355"/>
</dbReference>
<evidence type="ECO:0000313" key="1">
    <source>
        <dbReference type="EMBL" id="ANZ75045.1"/>
    </source>
</evidence>
<accession>A0A1B2JAZ9</accession>
<protein>
    <submittedName>
        <fullName evidence="1">BA75_02283T0</fullName>
    </submittedName>
</protein>
<dbReference type="Proteomes" id="UP000094565">
    <property type="component" value="Chromosome 2"/>
</dbReference>
<sequence length="396" mass="45266">MLLATQRLLATDHVALGVSTLSPVSSFDNSHRAILALEEQMENIYSQAFTQNNNSEPDPKSPILQELALIIARYVYAIHRFVEKQLTIEAVQLCTPNSSIWKSCTNALTRVFPYLNFIIKNQIQSANFSLACFHEMSVATDCSFQYLIIFKDLVEHPVSQLDLINHSLLLRVVIYIHDKLDNIEMEILNYRRSLKVFNEVLLCYYFAISHYKENNVGIAIGLVNYGLLLLQAKHTIDSESSMFPELSPKESADKLHTLKSKLNISSKLQLKRNQLKSSKINKANSNTESLESKIVAASKIHNKLLLSLPKSFQMPLRQVFDSFNSLNLTFHKENKYLHFQQIPSSDSIASTHLYNSERLPNGRNVPLFNQQEIWTPVVLQTKHDKNQSYIGKGTYY</sequence>
<dbReference type="EMBL" id="CP014585">
    <property type="protein sequence ID" value="ANZ75045.1"/>
    <property type="molecule type" value="Genomic_DNA"/>
</dbReference>
<reference evidence="1 2" key="1">
    <citation type="submission" date="2016-02" db="EMBL/GenBank/DDBJ databases">
        <title>Comparative genomic and transcriptomic foundation for Pichia pastoris.</title>
        <authorList>
            <person name="Love K.R."/>
            <person name="Shah K.A."/>
            <person name="Whittaker C.A."/>
            <person name="Wu J."/>
            <person name="Bartlett M.C."/>
            <person name="Ma D."/>
            <person name="Leeson R.L."/>
            <person name="Priest M."/>
            <person name="Young S.K."/>
            <person name="Love J.C."/>
        </authorList>
    </citation>
    <scope>NUCLEOTIDE SEQUENCE [LARGE SCALE GENOMIC DNA]</scope>
    <source>
        <strain evidence="1 2">ATCC 28485</strain>
    </source>
</reference>
<dbReference type="Pfam" id="PF17306">
    <property type="entry name" value="DUF5355"/>
    <property type="match status" value="1"/>
</dbReference>
<evidence type="ECO:0000313" key="2">
    <source>
        <dbReference type="Proteomes" id="UP000094565"/>
    </source>
</evidence>
<gene>
    <name evidence="1" type="ORF">ATY40_BA7502283</name>
</gene>
<dbReference type="OrthoDB" id="3980807at2759"/>
<organism evidence="1 2">
    <name type="scientific">Komagataella pastoris</name>
    <name type="common">Yeast</name>
    <name type="synonym">Pichia pastoris</name>
    <dbReference type="NCBI Taxonomy" id="4922"/>
    <lineage>
        <taxon>Eukaryota</taxon>
        <taxon>Fungi</taxon>
        <taxon>Dikarya</taxon>
        <taxon>Ascomycota</taxon>
        <taxon>Saccharomycotina</taxon>
        <taxon>Pichiomycetes</taxon>
        <taxon>Pichiales</taxon>
        <taxon>Pichiaceae</taxon>
        <taxon>Komagataella</taxon>
    </lineage>
</organism>
<proteinExistence type="predicted"/>
<keyword evidence="2" id="KW-1185">Reference proteome</keyword>
<name>A0A1B2JAZ9_PICPA</name>